<keyword evidence="2" id="KW-1185">Reference proteome</keyword>
<reference evidence="1 2" key="1">
    <citation type="submission" date="2019-06" db="EMBL/GenBank/DDBJ databases">
        <title>Whole genome shotgun sequence of Zoogloea ramigera NBRC 15342.</title>
        <authorList>
            <person name="Hosoyama A."/>
            <person name="Uohara A."/>
            <person name="Ohji S."/>
            <person name="Ichikawa N."/>
        </authorList>
    </citation>
    <scope>NUCLEOTIDE SEQUENCE [LARGE SCALE GENOMIC DNA]</scope>
    <source>
        <strain evidence="1 2">NBRC 15342</strain>
    </source>
</reference>
<dbReference type="AlphaFoldDB" id="A0A4Y4D2Y9"/>
<dbReference type="OrthoDB" id="3078443at2"/>
<dbReference type="Proteomes" id="UP000318422">
    <property type="component" value="Unassembled WGS sequence"/>
</dbReference>
<evidence type="ECO:0008006" key="3">
    <source>
        <dbReference type="Google" id="ProtNLM"/>
    </source>
</evidence>
<dbReference type="EMBL" id="BJNV01000067">
    <property type="protein sequence ID" value="GEC97140.1"/>
    <property type="molecule type" value="Genomic_DNA"/>
</dbReference>
<sequence length="144" mass="15067">MSANRLNLVETLHAAADKASEPAGLLRGRLLAIDGDGWLRVQVDGHEPWRCLWLEGKPLEVGDAVLVLAPAAASPGVVLGRIASYTAPASPARLTLEATEVLTLKCGDATLDLRADGKAVLKGEDVLIRATGLQRIKAGSVSIN</sequence>
<evidence type="ECO:0000313" key="1">
    <source>
        <dbReference type="EMBL" id="GEC97140.1"/>
    </source>
</evidence>
<protein>
    <recommendedName>
        <fullName evidence="3">Gp5/Type VI secretion system Vgr protein OB-fold domain-containing protein</fullName>
    </recommendedName>
</protein>
<dbReference type="RefSeq" id="WP_141354167.1">
    <property type="nucleotide sequence ID" value="NZ_BJNV01000067.1"/>
</dbReference>
<name>A0A4Y4D2Y9_ZOORA</name>
<proteinExistence type="predicted"/>
<gene>
    <name evidence="1" type="ORF">ZRA01_32130</name>
</gene>
<comment type="caution">
    <text evidence="1">The sequence shown here is derived from an EMBL/GenBank/DDBJ whole genome shotgun (WGS) entry which is preliminary data.</text>
</comment>
<accession>A0A4Y4D2Y9</accession>
<organism evidence="1 2">
    <name type="scientific">Zoogloea ramigera</name>
    <dbReference type="NCBI Taxonomy" id="350"/>
    <lineage>
        <taxon>Bacteria</taxon>
        <taxon>Pseudomonadati</taxon>
        <taxon>Pseudomonadota</taxon>
        <taxon>Betaproteobacteria</taxon>
        <taxon>Rhodocyclales</taxon>
        <taxon>Zoogloeaceae</taxon>
        <taxon>Zoogloea</taxon>
    </lineage>
</organism>
<evidence type="ECO:0000313" key="2">
    <source>
        <dbReference type="Proteomes" id="UP000318422"/>
    </source>
</evidence>